<protein>
    <recommendedName>
        <fullName evidence="11">Aurora kinase</fullName>
        <ecNumber evidence="11">2.7.11.1</ecNumber>
    </recommendedName>
</protein>
<dbReference type="InterPro" id="IPR008271">
    <property type="entry name" value="Ser/Thr_kinase_AS"/>
</dbReference>
<dbReference type="Gene3D" id="1.10.510.10">
    <property type="entry name" value="Transferase(Phosphotransferase) domain 1"/>
    <property type="match status" value="1"/>
</dbReference>
<dbReference type="FunFam" id="3.30.200.20:FF:000042">
    <property type="entry name" value="Aurora kinase A"/>
    <property type="match status" value="1"/>
</dbReference>
<dbReference type="RefSeq" id="XP_029242278.1">
    <property type="nucleotide sequence ID" value="XM_029377875.1"/>
</dbReference>
<dbReference type="InterPro" id="IPR000719">
    <property type="entry name" value="Prot_kinase_dom"/>
</dbReference>
<evidence type="ECO:0000256" key="3">
    <source>
        <dbReference type="ARBA" id="ARBA00022741"/>
    </source>
</evidence>
<comment type="catalytic activity">
    <reaction evidence="11">
        <text>L-seryl-[protein] + ATP = O-phospho-L-seryl-[protein] + ADP + H(+)</text>
        <dbReference type="Rhea" id="RHEA:17989"/>
        <dbReference type="Rhea" id="RHEA-COMP:9863"/>
        <dbReference type="Rhea" id="RHEA-COMP:11604"/>
        <dbReference type="ChEBI" id="CHEBI:15378"/>
        <dbReference type="ChEBI" id="CHEBI:29999"/>
        <dbReference type="ChEBI" id="CHEBI:30616"/>
        <dbReference type="ChEBI" id="CHEBI:83421"/>
        <dbReference type="ChEBI" id="CHEBI:456216"/>
        <dbReference type="EC" id="2.7.11.1"/>
    </reaction>
</comment>
<comment type="similarity">
    <text evidence="11">Belongs to the protein kinase superfamily. Ser/Thr protein kinase family. Aurora subfamily.</text>
</comment>
<dbReference type="PROSITE" id="PS50011">
    <property type="entry name" value="PROTEIN_KINASE_DOM"/>
    <property type="match status" value="1"/>
</dbReference>
<dbReference type="PROSITE" id="PS00107">
    <property type="entry name" value="PROTEIN_KINASE_ATP"/>
    <property type="match status" value="1"/>
</dbReference>
<organism evidence="13 14">
    <name type="scientific">Trypanosoma rangeli</name>
    <dbReference type="NCBI Taxonomy" id="5698"/>
    <lineage>
        <taxon>Eukaryota</taxon>
        <taxon>Discoba</taxon>
        <taxon>Euglenozoa</taxon>
        <taxon>Kinetoplastea</taxon>
        <taxon>Metakinetoplastina</taxon>
        <taxon>Trypanosomatida</taxon>
        <taxon>Trypanosomatidae</taxon>
        <taxon>Trypanosoma</taxon>
        <taxon>Herpetosoma</taxon>
    </lineage>
</organism>
<feature type="binding site" evidence="7">
    <location>
        <position position="58"/>
    </location>
    <ligand>
        <name>ATP</name>
        <dbReference type="ChEBI" id="CHEBI:30616"/>
    </ligand>
</feature>
<evidence type="ECO:0000256" key="9">
    <source>
        <dbReference type="PROSITE-ProRule" id="PRU10141"/>
    </source>
</evidence>
<evidence type="ECO:0000256" key="5">
    <source>
        <dbReference type="ARBA" id="ARBA00022840"/>
    </source>
</evidence>
<evidence type="ECO:0000256" key="4">
    <source>
        <dbReference type="ARBA" id="ARBA00022777"/>
    </source>
</evidence>
<dbReference type="InterPro" id="IPR011009">
    <property type="entry name" value="Kinase-like_dom_sf"/>
</dbReference>
<accession>A0A422P1R5</accession>
<dbReference type="PANTHER" id="PTHR24350">
    <property type="entry name" value="SERINE/THREONINE-PROTEIN KINASE IAL-RELATED"/>
    <property type="match status" value="1"/>
</dbReference>
<dbReference type="EC" id="2.7.11.1" evidence="11"/>
<evidence type="ECO:0000256" key="8">
    <source>
        <dbReference type="PIRSR" id="PIRSR630616-3"/>
    </source>
</evidence>
<keyword evidence="4 11" id="KW-0418">Kinase</keyword>
<evidence type="ECO:0000259" key="12">
    <source>
        <dbReference type="PROSITE" id="PS50011"/>
    </source>
</evidence>
<dbReference type="PROSITE" id="PS00108">
    <property type="entry name" value="PROTEIN_KINASE_ST"/>
    <property type="match status" value="1"/>
</dbReference>
<evidence type="ECO:0000256" key="6">
    <source>
        <dbReference type="PIRSR" id="PIRSR630616-1"/>
    </source>
</evidence>
<evidence type="ECO:0000256" key="10">
    <source>
        <dbReference type="RuleBase" id="RU000304"/>
    </source>
</evidence>
<evidence type="ECO:0000256" key="7">
    <source>
        <dbReference type="PIRSR" id="PIRSR630616-2"/>
    </source>
</evidence>
<keyword evidence="1 10" id="KW-0723">Serine/threonine-protein kinase</keyword>
<keyword evidence="5 7" id="KW-0067">ATP-binding</keyword>
<name>A0A422P1R5_TRYRA</name>
<dbReference type="Proteomes" id="UP000283634">
    <property type="component" value="Unassembled WGS sequence"/>
</dbReference>
<dbReference type="InterPro" id="IPR030616">
    <property type="entry name" value="Aur-like"/>
</dbReference>
<feature type="binding site" evidence="9">
    <location>
        <position position="64"/>
    </location>
    <ligand>
        <name>ATP</name>
        <dbReference type="ChEBI" id="CHEBI:30616"/>
    </ligand>
</feature>
<dbReference type="GO" id="GO:0106310">
    <property type="term" value="F:protein serine kinase activity"/>
    <property type="evidence" value="ECO:0007669"/>
    <property type="project" value="RHEA"/>
</dbReference>
<gene>
    <name evidence="13" type="ORF">TraAM80_00808</name>
</gene>
<dbReference type="SUPFAM" id="SSF56112">
    <property type="entry name" value="Protein kinase-like (PK-like)"/>
    <property type="match status" value="1"/>
</dbReference>
<reference evidence="13 14" key="1">
    <citation type="journal article" date="2018" name="BMC Genomics">
        <title>Genomic comparison of Trypanosoma conorhini and Trypanosoma rangeli to Trypanosoma cruzi strains of high and low virulence.</title>
        <authorList>
            <person name="Bradwell K.R."/>
            <person name="Koparde V.N."/>
            <person name="Matveyev A.V."/>
            <person name="Serrano M.G."/>
            <person name="Alves J.M."/>
            <person name="Parikh H."/>
            <person name="Huang B."/>
            <person name="Lee V."/>
            <person name="Espinosa-Alvarez O."/>
            <person name="Ortiz P.A."/>
            <person name="Costa-Martins A.G."/>
            <person name="Teixeira M.M."/>
            <person name="Buck G.A."/>
        </authorList>
    </citation>
    <scope>NUCLEOTIDE SEQUENCE [LARGE SCALE GENOMIC DNA]</scope>
    <source>
        <strain evidence="13 14">AM80</strain>
    </source>
</reference>
<evidence type="ECO:0000313" key="14">
    <source>
        <dbReference type="Proteomes" id="UP000283634"/>
    </source>
</evidence>
<feature type="cross-link" description="Glycyl lysine isopeptide (Lys-Gly) (interchain with G-Cter in SUMO2)" evidence="8">
    <location>
        <position position="154"/>
    </location>
</feature>
<comment type="caution">
    <text evidence="13">The sequence shown here is derived from an EMBL/GenBank/DDBJ whole genome shotgun (WGS) entry which is preliminary data.</text>
</comment>
<dbReference type="InterPro" id="IPR017441">
    <property type="entry name" value="Protein_kinase_ATP_BS"/>
</dbReference>
<keyword evidence="2 11" id="KW-0808">Transferase</keyword>
<feature type="binding site" evidence="7">
    <location>
        <begin position="156"/>
        <end position="157"/>
    </location>
    <ligand>
        <name>ATP</name>
        <dbReference type="ChEBI" id="CHEBI:30616"/>
    </ligand>
</feature>
<comment type="catalytic activity">
    <reaction evidence="11">
        <text>L-threonyl-[protein] + ATP = O-phospho-L-threonyl-[protein] + ADP + H(+)</text>
        <dbReference type="Rhea" id="RHEA:46608"/>
        <dbReference type="Rhea" id="RHEA-COMP:11060"/>
        <dbReference type="Rhea" id="RHEA-COMP:11605"/>
        <dbReference type="ChEBI" id="CHEBI:15378"/>
        <dbReference type="ChEBI" id="CHEBI:30013"/>
        <dbReference type="ChEBI" id="CHEBI:30616"/>
        <dbReference type="ChEBI" id="CHEBI:61977"/>
        <dbReference type="ChEBI" id="CHEBI:456216"/>
        <dbReference type="EC" id="2.7.11.1"/>
    </reaction>
</comment>
<dbReference type="SMART" id="SM00220">
    <property type="entry name" value="S_TKc"/>
    <property type="match status" value="1"/>
</dbReference>
<dbReference type="VEuPathDB" id="TriTrypDB:TRSC58_03800"/>
<dbReference type="AlphaFoldDB" id="A0A422P1R5"/>
<keyword evidence="14" id="KW-1185">Reference proteome</keyword>
<feature type="active site" description="Proton acceptor" evidence="6">
    <location>
        <position position="152"/>
    </location>
</feature>
<evidence type="ECO:0000256" key="1">
    <source>
        <dbReference type="ARBA" id="ARBA00022527"/>
    </source>
</evidence>
<evidence type="ECO:0000313" key="13">
    <source>
        <dbReference type="EMBL" id="RNF11615.1"/>
    </source>
</evidence>
<dbReference type="GO" id="GO:0004674">
    <property type="term" value="F:protein serine/threonine kinase activity"/>
    <property type="evidence" value="ECO:0007669"/>
    <property type="project" value="UniProtKB-KW"/>
</dbReference>
<keyword evidence="3 7" id="KW-0547">Nucleotide-binding</keyword>
<proteinExistence type="inferred from homology"/>
<dbReference type="Pfam" id="PF00069">
    <property type="entry name" value="Pkinase"/>
    <property type="match status" value="1"/>
</dbReference>
<dbReference type="EMBL" id="MKGL01000015">
    <property type="protein sequence ID" value="RNF11615.1"/>
    <property type="molecule type" value="Genomic_DNA"/>
</dbReference>
<sequence length="309" mass="35094">MKAAEGGQVVADYIALPKAPRSEWKASDFELLHKLGGGNYGDVYLASVRDCNFVCAIKKLSIKKLVEFDIVMQLRREIEIAFHTRHKYLLRTYAYFFDDTDIYLILEPCSNGMLYTELNRVKCFPPPTAARYVAQLAEALLYLHQHHILHRDIKPENILLDHNQNIKLADFGWSVHDPQNRRKTSCGTPEYFPPEIIGRQPYDASADLWCLGIFCYELLVGKTPFVSKGTENICKKIHAMQYVIPGTVPPEAKDLISSLLLRDGSKRLALHRVVSHPFLLKYYYLPNGIQPPTGKRVRSTAEATSGQGN</sequence>
<dbReference type="FunFam" id="1.10.510.10:FF:000887">
    <property type="entry name" value="Aurora B kinase"/>
    <property type="match status" value="1"/>
</dbReference>
<feature type="binding site" evidence="7">
    <location>
        <position position="170"/>
    </location>
    <ligand>
        <name>ATP</name>
        <dbReference type="ChEBI" id="CHEBI:30616"/>
    </ligand>
</feature>
<evidence type="ECO:0000256" key="2">
    <source>
        <dbReference type="ARBA" id="ARBA00022679"/>
    </source>
</evidence>
<dbReference type="GO" id="GO:0005524">
    <property type="term" value="F:ATP binding"/>
    <property type="evidence" value="ECO:0007669"/>
    <property type="project" value="UniProtKB-UniRule"/>
</dbReference>
<feature type="domain" description="Protein kinase" evidence="12">
    <location>
        <begin position="29"/>
        <end position="279"/>
    </location>
</feature>
<evidence type="ECO:0000256" key="11">
    <source>
        <dbReference type="RuleBase" id="RU367134"/>
    </source>
</evidence>
<dbReference type="OrthoDB" id="377346at2759"/>
<dbReference type="OMA" id="HTLCGTM"/>
<dbReference type="CDD" id="cd14007">
    <property type="entry name" value="STKc_Aurora"/>
    <property type="match status" value="1"/>
</dbReference>
<dbReference type="PIRSF" id="PIRSF000654">
    <property type="entry name" value="Integrin-linked_kinase"/>
    <property type="match status" value="1"/>
</dbReference>
<dbReference type="GeneID" id="40324741"/>